<evidence type="ECO:0000256" key="10">
    <source>
        <dbReference type="ARBA" id="ARBA00023136"/>
    </source>
</evidence>
<keyword evidence="11" id="KW-0325">Glycoprotein</keyword>
<dbReference type="GO" id="GO:0031965">
    <property type="term" value="C:nuclear membrane"/>
    <property type="evidence" value="ECO:0007669"/>
    <property type="project" value="UniProtKB-SubCell"/>
</dbReference>
<evidence type="ECO:0000256" key="3">
    <source>
        <dbReference type="ARBA" id="ARBA00004586"/>
    </source>
</evidence>
<keyword evidence="8" id="KW-0256">Endoplasmic reticulum</keyword>
<gene>
    <name evidence="15" type="ORF">DOTSEDRAFT_18989</name>
</gene>
<evidence type="ECO:0000256" key="14">
    <source>
        <dbReference type="SAM" id="SignalP"/>
    </source>
</evidence>
<dbReference type="PANTHER" id="PTHR28012">
    <property type="entry name" value="NUCLEAR FUSION PROTEIN KAR5"/>
    <property type="match status" value="1"/>
</dbReference>
<dbReference type="GO" id="GO:0048288">
    <property type="term" value="P:nuclear membrane fusion involved in karyogamy"/>
    <property type="evidence" value="ECO:0007669"/>
    <property type="project" value="InterPro"/>
</dbReference>
<accession>N1PZM2</accession>
<feature type="transmembrane region" description="Helical" evidence="13">
    <location>
        <begin position="461"/>
        <end position="479"/>
    </location>
</feature>
<dbReference type="InterPro" id="IPR007292">
    <property type="entry name" value="Nuclear_fusion_Kar5"/>
</dbReference>
<reference evidence="15 16" key="2">
    <citation type="journal article" date="2012" name="PLoS Pathog.">
        <title>Diverse lifestyles and strategies of plant pathogenesis encoded in the genomes of eighteen Dothideomycetes fungi.</title>
        <authorList>
            <person name="Ohm R.A."/>
            <person name="Feau N."/>
            <person name="Henrissat B."/>
            <person name="Schoch C.L."/>
            <person name="Horwitz B.A."/>
            <person name="Barry K.W."/>
            <person name="Condon B.J."/>
            <person name="Copeland A.C."/>
            <person name="Dhillon B."/>
            <person name="Glaser F."/>
            <person name="Hesse C.N."/>
            <person name="Kosti I."/>
            <person name="LaButti K."/>
            <person name="Lindquist E.A."/>
            <person name="Lucas S."/>
            <person name="Salamov A.A."/>
            <person name="Bradshaw R.E."/>
            <person name="Ciuffetti L."/>
            <person name="Hamelin R.C."/>
            <person name="Kema G.H.J."/>
            <person name="Lawrence C."/>
            <person name="Scott J.A."/>
            <person name="Spatafora J.W."/>
            <person name="Turgeon B.G."/>
            <person name="de Wit P.J.G.M."/>
            <person name="Zhong S."/>
            <person name="Goodwin S.B."/>
            <person name="Grigoriev I.V."/>
        </authorList>
    </citation>
    <scope>NUCLEOTIDE SEQUENCE [LARGE SCALE GENOMIC DNA]</scope>
    <source>
        <strain evidence="16">NZE10 / CBS 128990</strain>
    </source>
</reference>
<evidence type="ECO:0000256" key="7">
    <source>
        <dbReference type="ARBA" id="ARBA00022729"/>
    </source>
</evidence>
<evidence type="ECO:0000256" key="9">
    <source>
        <dbReference type="ARBA" id="ARBA00022989"/>
    </source>
</evidence>
<name>N1PZM2_DOTSN</name>
<comment type="similarity">
    <text evidence="4">Belongs to the KAR5 family.</text>
</comment>
<evidence type="ECO:0000256" key="1">
    <source>
        <dbReference type="ARBA" id="ARBA00003389"/>
    </source>
</evidence>
<keyword evidence="10 13" id="KW-0472">Membrane</keyword>
<evidence type="ECO:0000256" key="13">
    <source>
        <dbReference type="SAM" id="Phobius"/>
    </source>
</evidence>
<dbReference type="eggNOG" id="ENOG502QVCQ">
    <property type="taxonomic scope" value="Eukaryota"/>
</dbReference>
<feature type="transmembrane region" description="Helical" evidence="13">
    <location>
        <begin position="506"/>
        <end position="531"/>
    </location>
</feature>
<dbReference type="AlphaFoldDB" id="N1PZM2"/>
<evidence type="ECO:0000313" key="15">
    <source>
        <dbReference type="EMBL" id="EME48458.1"/>
    </source>
</evidence>
<dbReference type="STRING" id="675120.N1PZM2"/>
<dbReference type="GO" id="GO:0005789">
    <property type="term" value="C:endoplasmic reticulum membrane"/>
    <property type="evidence" value="ECO:0007669"/>
    <property type="project" value="UniProtKB-SubCell"/>
</dbReference>
<dbReference type="Proteomes" id="UP000016933">
    <property type="component" value="Unassembled WGS sequence"/>
</dbReference>
<feature type="signal peptide" evidence="14">
    <location>
        <begin position="1"/>
        <end position="25"/>
    </location>
</feature>
<evidence type="ECO:0000313" key="16">
    <source>
        <dbReference type="Proteomes" id="UP000016933"/>
    </source>
</evidence>
<dbReference type="PANTHER" id="PTHR28012:SF1">
    <property type="entry name" value="NUCLEAR FUSION PROTEIN KAR5"/>
    <property type="match status" value="1"/>
</dbReference>
<keyword evidence="9 13" id="KW-1133">Transmembrane helix</keyword>
<dbReference type="OMA" id="WPYIVCP"/>
<evidence type="ECO:0000256" key="5">
    <source>
        <dbReference type="ARBA" id="ARBA00022459"/>
    </source>
</evidence>
<evidence type="ECO:0000256" key="12">
    <source>
        <dbReference type="ARBA" id="ARBA00023242"/>
    </source>
</evidence>
<dbReference type="OrthoDB" id="5311848at2759"/>
<proteinExistence type="inferred from homology"/>
<dbReference type="GO" id="GO:0000742">
    <property type="term" value="P:karyogamy involved in conjugation with cellular fusion"/>
    <property type="evidence" value="ECO:0007669"/>
    <property type="project" value="InterPro"/>
</dbReference>
<evidence type="ECO:0000256" key="8">
    <source>
        <dbReference type="ARBA" id="ARBA00022824"/>
    </source>
</evidence>
<keyword evidence="16" id="KW-1185">Reference proteome</keyword>
<dbReference type="EMBL" id="KB446535">
    <property type="protein sequence ID" value="EME48458.1"/>
    <property type="molecule type" value="Genomic_DNA"/>
</dbReference>
<reference evidence="16" key="1">
    <citation type="journal article" date="2012" name="PLoS Genet.">
        <title>The genomes of the fungal plant pathogens Cladosporium fulvum and Dothistroma septosporum reveal adaptation to different hosts and lifestyles but also signatures of common ancestry.</title>
        <authorList>
            <person name="de Wit P.J.G.M."/>
            <person name="van der Burgt A."/>
            <person name="Oekmen B."/>
            <person name="Stergiopoulos I."/>
            <person name="Abd-Elsalam K.A."/>
            <person name="Aerts A.L."/>
            <person name="Bahkali A.H."/>
            <person name="Beenen H.G."/>
            <person name="Chettri P."/>
            <person name="Cox M.P."/>
            <person name="Datema E."/>
            <person name="de Vries R.P."/>
            <person name="Dhillon B."/>
            <person name="Ganley A.R."/>
            <person name="Griffiths S.A."/>
            <person name="Guo Y."/>
            <person name="Hamelin R.C."/>
            <person name="Henrissat B."/>
            <person name="Kabir M.S."/>
            <person name="Jashni M.K."/>
            <person name="Kema G."/>
            <person name="Klaubauf S."/>
            <person name="Lapidus A."/>
            <person name="Levasseur A."/>
            <person name="Lindquist E."/>
            <person name="Mehrabi R."/>
            <person name="Ohm R.A."/>
            <person name="Owen T.J."/>
            <person name="Salamov A."/>
            <person name="Schwelm A."/>
            <person name="Schijlen E."/>
            <person name="Sun H."/>
            <person name="van den Burg H.A."/>
            <person name="van Ham R.C.H.J."/>
            <person name="Zhang S."/>
            <person name="Goodwin S.B."/>
            <person name="Grigoriev I.V."/>
            <person name="Collemare J."/>
            <person name="Bradshaw R.E."/>
        </authorList>
    </citation>
    <scope>NUCLEOTIDE SEQUENCE [LARGE SCALE GENOMIC DNA]</scope>
    <source>
        <strain evidence="16">NZE10 / CBS 128990</strain>
    </source>
</reference>
<dbReference type="SUPFAM" id="SSF58100">
    <property type="entry name" value="Bacterial hemolysins"/>
    <property type="match status" value="1"/>
</dbReference>
<sequence length="552" mass="61481">MRTLTAAGRLVTVACLVAGVHLTQAWGLGGPGLQHSFDHTITTVAVPTSAELNVTLADSLAQVQGILANIEKEPTCKRLAAKHLVHACSTYDGRGQATSTDEVLELHQKHFAIRMTECELGDAKQSMPRSCGPLLTHPPTKEPQVHINGCLNDLYQQGSNSWTSFNAVKNNAHIMCSAMRSHHDKDEQIQFLELLVEANRNLNHAMDSHGQQANKMRQQFRDIIRNVQDFHGQMHEDNESLKQTVKASWDNVQQNMTAMGSNIEGLLATVIKTAKHMNEYAEDTELALARFDTMRVTSDTWSEDFARWRAEVEEAQAQRKYQMQHELDVLTTVVGQVSRSVERANDLTSTLAAEIDTIDFRLNSVLNNVQTLDEGSDVLVNKQRDTLERMDDLHSKSEATLETVEATLEKMGILKTIVESISALWSKFWVVLASFGFLLKPYMLLVLLGAFFALWRCAMPVFGALVMAVSVTWVASLFLRLNRSTQVLLDNIIANFPHLFTSHPKITSIIAVCVPFLVVGFALGATAGCAYKSWQHKKLTSNERPAVITYKV</sequence>
<keyword evidence="12" id="KW-0539">Nucleus</keyword>
<organism evidence="15 16">
    <name type="scientific">Dothistroma septosporum (strain NZE10 / CBS 128990)</name>
    <name type="common">Red band needle blight fungus</name>
    <name type="synonym">Mycosphaerella pini</name>
    <dbReference type="NCBI Taxonomy" id="675120"/>
    <lineage>
        <taxon>Eukaryota</taxon>
        <taxon>Fungi</taxon>
        <taxon>Dikarya</taxon>
        <taxon>Ascomycota</taxon>
        <taxon>Pezizomycotina</taxon>
        <taxon>Dothideomycetes</taxon>
        <taxon>Dothideomycetidae</taxon>
        <taxon>Mycosphaerellales</taxon>
        <taxon>Mycosphaerellaceae</taxon>
        <taxon>Dothistroma</taxon>
    </lineage>
</organism>
<protein>
    <recommendedName>
        <fullName evidence="17">Nuclear fusion protein KAR5</fullName>
    </recommendedName>
</protein>
<evidence type="ECO:0000256" key="2">
    <source>
        <dbReference type="ARBA" id="ARBA00004126"/>
    </source>
</evidence>
<evidence type="ECO:0000256" key="11">
    <source>
        <dbReference type="ARBA" id="ARBA00023180"/>
    </source>
</evidence>
<comment type="function">
    <text evidence="1">Required for nuclear membrane fusion during karyogamy.</text>
</comment>
<comment type="subcellular location">
    <subcellularLocation>
        <location evidence="3">Endoplasmic reticulum membrane</location>
    </subcellularLocation>
    <subcellularLocation>
        <location evidence="2">Nucleus membrane</location>
    </subcellularLocation>
</comment>
<evidence type="ECO:0000256" key="6">
    <source>
        <dbReference type="ARBA" id="ARBA00022692"/>
    </source>
</evidence>
<dbReference type="HOGENOM" id="CLU_493483_0_0_1"/>
<feature type="chain" id="PRO_5004109724" description="Nuclear fusion protein KAR5" evidence="14">
    <location>
        <begin position="26"/>
        <end position="552"/>
    </location>
</feature>
<keyword evidence="7 14" id="KW-0732">Signal</keyword>
<evidence type="ECO:0000256" key="4">
    <source>
        <dbReference type="ARBA" id="ARBA00010473"/>
    </source>
</evidence>
<evidence type="ECO:0008006" key="17">
    <source>
        <dbReference type="Google" id="ProtNLM"/>
    </source>
</evidence>
<feature type="transmembrane region" description="Helical" evidence="13">
    <location>
        <begin position="428"/>
        <end position="454"/>
    </location>
</feature>
<keyword evidence="5" id="KW-0415">Karyogamy</keyword>
<keyword evidence="6 13" id="KW-0812">Transmembrane</keyword>